<dbReference type="HOGENOM" id="CLU_1438180_0_0_2"/>
<reference evidence="2 3" key="2">
    <citation type="journal article" date="2015" name="Genome Announc.">
        <title>Complete Genome Sequence of Hyperthermophilic Piezophilic Archaeon Palaeococcus pacificus DY20341T, Isolated from Deep-Sea Hydrothermal Sediments.</title>
        <authorList>
            <person name="Zeng X."/>
            <person name="Jebbar M."/>
            <person name="Shao Z."/>
        </authorList>
    </citation>
    <scope>NUCLEOTIDE SEQUENCE [LARGE SCALE GENOMIC DNA]</scope>
    <source>
        <strain evidence="2 3">DY20341</strain>
    </source>
</reference>
<dbReference type="EMBL" id="CP006019">
    <property type="protein sequence ID" value="AIF70165.1"/>
    <property type="molecule type" value="Genomic_DNA"/>
</dbReference>
<gene>
    <name evidence="2" type="ORF">PAP_08925</name>
</gene>
<evidence type="ECO:0000313" key="3">
    <source>
        <dbReference type="Proteomes" id="UP000027981"/>
    </source>
</evidence>
<dbReference type="AlphaFoldDB" id="A0A075LTX2"/>
<feature type="transmembrane region" description="Helical" evidence="1">
    <location>
        <begin position="32"/>
        <end position="54"/>
    </location>
</feature>
<reference evidence="3" key="1">
    <citation type="submission" date="2013-06" db="EMBL/GenBank/DDBJ databases">
        <title>Complete Genome Sequence of Hyperthermophilic Palaeococcus pacificus DY20341T, Isolated from a Deep-Sea Hydrothermal Sediments.</title>
        <authorList>
            <person name="Zeng X."/>
            <person name="Shao Z."/>
        </authorList>
    </citation>
    <scope>NUCLEOTIDE SEQUENCE [LARGE SCALE GENOMIC DNA]</scope>
    <source>
        <strain evidence="3">DY20341</strain>
    </source>
</reference>
<evidence type="ECO:0000313" key="2">
    <source>
        <dbReference type="EMBL" id="AIF70165.1"/>
    </source>
</evidence>
<organism evidence="2 3">
    <name type="scientific">Palaeococcus pacificus DY20341</name>
    <dbReference type="NCBI Taxonomy" id="1343739"/>
    <lineage>
        <taxon>Archaea</taxon>
        <taxon>Methanobacteriati</taxon>
        <taxon>Methanobacteriota</taxon>
        <taxon>Thermococci</taxon>
        <taxon>Thermococcales</taxon>
        <taxon>Thermococcaceae</taxon>
        <taxon>Palaeococcus</taxon>
    </lineage>
</organism>
<dbReference type="OrthoDB" id="101671at2157"/>
<sequence length="188" mass="21603">MRRSRVVGIIFLVLLILPMAAAEDEYENDEAQFAGLAEAGFIIITAGILFYSIIKRTPFIDYKKGSFSINLNHEMPFLEVRAPLYPLDIHHFLVVLGSLLTIPHFISCQDYSTPFGLTGLLLGFALLIENASGFYGRYLHAKVERLRREVSSPYLKEALKKFRRWRELHIVWTVVMYLILALHLVFVD</sequence>
<dbReference type="STRING" id="1343739.PAP_08925"/>
<evidence type="ECO:0000256" key="1">
    <source>
        <dbReference type="SAM" id="Phobius"/>
    </source>
</evidence>
<protein>
    <submittedName>
        <fullName evidence="2">Uncharacterized protein</fullName>
    </submittedName>
</protein>
<dbReference type="RefSeq" id="WP_048165643.1">
    <property type="nucleotide sequence ID" value="NZ_CP006019.1"/>
</dbReference>
<keyword evidence="3" id="KW-1185">Reference proteome</keyword>
<dbReference type="KEGG" id="ppac:PAP_08925"/>
<dbReference type="GeneID" id="24842882"/>
<keyword evidence="1" id="KW-1133">Transmembrane helix</keyword>
<accession>A0A075LTX2</accession>
<proteinExistence type="predicted"/>
<dbReference type="Proteomes" id="UP000027981">
    <property type="component" value="Chromosome"/>
</dbReference>
<feature type="transmembrane region" description="Helical" evidence="1">
    <location>
        <begin position="118"/>
        <end position="138"/>
    </location>
</feature>
<keyword evidence="1" id="KW-0472">Membrane</keyword>
<keyword evidence="1" id="KW-0812">Transmembrane</keyword>
<feature type="transmembrane region" description="Helical" evidence="1">
    <location>
        <begin position="84"/>
        <end position="106"/>
    </location>
</feature>
<feature type="transmembrane region" description="Helical" evidence="1">
    <location>
        <begin position="168"/>
        <end position="186"/>
    </location>
</feature>
<name>A0A075LTX2_9EURY</name>
<dbReference type="eggNOG" id="arCOG10269">
    <property type="taxonomic scope" value="Archaea"/>
</dbReference>